<dbReference type="InterPro" id="IPR000847">
    <property type="entry name" value="LysR_HTH_N"/>
</dbReference>
<dbReference type="SUPFAM" id="SSF53850">
    <property type="entry name" value="Periplasmic binding protein-like II"/>
    <property type="match status" value="1"/>
</dbReference>
<name>A0AB38YIM9_9GAMM</name>
<sequence>MKFTLRQLDVFLETARSENISRAAEALHLSQSAASSALKELEKQYDIQLFDRMGKRLILNDLGRAIRPRAQALLDQARELEEDLYQRSDIGALKVGATLTIGNYLAVEILTRYRQEHEGADVSLEVANTSQIVDKLVNFDLDLGMIEGELNHPELELIPWQTDELVVFCAPDHPWVGKPWLTDEDLLAADWILREPGSGTRQTFDRAMHGLVAGMKPALELQHTEAIKRAVESGLGIGCLSDLCMKEAFRRGSLVPIPVPQRQFDRQFYLVLHRHKFRSRAINQWIEFC</sequence>
<dbReference type="RefSeq" id="WP_304996565.1">
    <property type="nucleotide sequence ID" value="NZ_CP101717.1"/>
</dbReference>
<dbReference type="InterPro" id="IPR036388">
    <property type="entry name" value="WH-like_DNA-bd_sf"/>
</dbReference>
<accession>A0AB38YIM9</accession>
<dbReference type="SUPFAM" id="SSF46785">
    <property type="entry name" value="Winged helix' DNA-binding domain"/>
    <property type="match status" value="1"/>
</dbReference>
<evidence type="ECO:0000256" key="1">
    <source>
        <dbReference type="ARBA" id="ARBA00009437"/>
    </source>
</evidence>
<dbReference type="InterPro" id="IPR005119">
    <property type="entry name" value="LysR_subst-bd"/>
</dbReference>
<evidence type="ECO:0000256" key="2">
    <source>
        <dbReference type="ARBA" id="ARBA00023015"/>
    </source>
</evidence>
<dbReference type="Pfam" id="PF03466">
    <property type="entry name" value="LysR_substrate"/>
    <property type="match status" value="1"/>
</dbReference>
<feature type="domain" description="HTH lysR-type" evidence="5">
    <location>
        <begin position="3"/>
        <end position="60"/>
    </location>
</feature>
<protein>
    <submittedName>
        <fullName evidence="6">LysR family transcriptional regulator</fullName>
    </submittedName>
</protein>
<dbReference type="PANTHER" id="PTHR30126">
    <property type="entry name" value="HTH-TYPE TRANSCRIPTIONAL REGULATOR"/>
    <property type="match status" value="1"/>
</dbReference>
<dbReference type="PROSITE" id="PS50931">
    <property type="entry name" value="HTH_LYSR"/>
    <property type="match status" value="1"/>
</dbReference>
<evidence type="ECO:0000256" key="4">
    <source>
        <dbReference type="ARBA" id="ARBA00023163"/>
    </source>
</evidence>
<dbReference type="GO" id="GO:0000976">
    <property type="term" value="F:transcription cis-regulatory region binding"/>
    <property type="evidence" value="ECO:0007669"/>
    <property type="project" value="TreeGrafter"/>
</dbReference>
<proteinExistence type="inferred from homology"/>
<dbReference type="FunFam" id="1.10.10.10:FF:000001">
    <property type="entry name" value="LysR family transcriptional regulator"/>
    <property type="match status" value="1"/>
</dbReference>
<reference evidence="6" key="1">
    <citation type="submission" date="2022-07" db="EMBL/GenBank/DDBJ databases">
        <title>Complete genome sequence of Salinispirillum sp. LH10-3-1 capable of multiple carbohydrate inversion isolated from a soda lake.</title>
        <authorList>
            <person name="Liu J."/>
            <person name="Zhai Y."/>
            <person name="Zhang H."/>
            <person name="Yang H."/>
            <person name="Qu J."/>
            <person name="Li J."/>
        </authorList>
    </citation>
    <scope>NUCLEOTIDE SEQUENCE</scope>
    <source>
        <strain evidence="6">LH 10-3-1</strain>
    </source>
</reference>
<keyword evidence="2" id="KW-0805">Transcription regulation</keyword>
<organism evidence="6">
    <name type="scientific">Salinispirillum sp. LH 10-3-1</name>
    <dbReference type="NCBI Taxonomy" id="2952525"/>
    <lineage>
        <taxon>Bacteria</taxon>
        <taxon>Pseudomonadati</taxon>
        <taxon>Pseudomonadota</taxon>
        <taxon>Gammaproteobacteria</taxon>
        <taxon>Oceanospirillales</taxon>
        <taxon>Saccharospirillaceae</taxon>
        <taxon>Salinispirillum</taxon>
    </lineage>
</organism>
<dbReference type="Pfam" id="PF00126">
    <property type="entry name" value="HTH_1"/>
    <property type="match status" value="1"/>
</dbReference>
<dbReference type="GO" id="GO:0003700">
    <property type="term" value="F:DNA-binding transcription factor activity"/>
    <property type="evidence" value="ECO:0007669"/>
    <property type="project" value="InterPro"/>
</dbReference>
<evidence type="ECO:0000313" key="6">
    <source>
        <dbReference type="EMBL" id="WLD59274.1"/>
    </source>
</evidence>
<keyword evidence="3" id="KW-0238">DNA-binding</keyword>
<dbReference type="Gene3D" id="3.40.190.290">
    <property type="match status" value="1"/>
</dbReference>
<dbReference type="CDD" id="cd08420">
    <property type="entry name" value="PBP2_CysL_like"/>
    <property type="match status" value="1"/>
</dbReference>
<evidence type="ECO:0000259" key="5">
    <source>
        <dbReference type="PROSITE" id="PS50931"/>
    </source>
</evidence>
<dbReference type="PRINTS" id="PR00039">
    <property type="entry name" value="HTHLYSR"/>
</dbReference>
<dbReference type="PANTHER" id="PTHR30126:SF94">
    <property type="entry name" value="LYSR FAMILY TRANSCRIPTIONAL REGULATOR"/>
    <property type="match status" value="1"/>
</dbReference>
<evidence type="ECO:0000256" key="3">
    <source>
        <dbReference type="ARBA" id="ARBA00023125"/>
    </source>
</evidence>
<dbReference type="NCBIfam" id="NF008095">
    <property type="entry name" value="PRK10837.1"/>
    <property type="match status" value="1"/>
</dbReference>
<keyword evidence="4" id="KW-0804">Transcription</keyword>
<dbReference type="Gene3D" id="1.10.10.10">
    <property type="entry name" value="Winged helix-like DNA-binding domain superfamily/Winged helix DNA-binding domain"/>
    <property type="match status" value="1"/>
</dbReference>
<comment type="similarity">
    <text evidence="1">Belongs to the LysR transcriptional regulatory family.</text>
</comment>
<dbReference type="EMBL" id="CP101717">
    <property type="protein sequence ID" value="WLD59274.1"/>
    <property type="molecule type" value="Genomic_DNA"/>
</dbReference>
<dbReference type="InterPro" id="IPR036390">
    <property type="entry name" value="WH_DNA-bd_sf"/>
</dbReference>
<dbReference type="AlphaFoldDB" id="A0AB38YIM9"/>
<gene>
    <name evidence="6" type="ORF">NFC81_05705</name>
</gene>